<dbReference type="EMBL" id="ML119222">
    <property type="protein sequence ID" value="RPB06778.1"/>
    <property type="molecule type" value="Genomic_DNA"/>
</dbReference>
<dbReference type="InterPro" id="IPR036397">
    <property type="entry name" value="RNaseH_sf"/>
</dbReference>
<name>A0A3N4KBD8_9PEZI</name>
<dbReference type="AlphaFoldDB" id="A0A3N4KBD8"/>
<evidence type="ECO:0000313" key="1">
    <source>
        <dbReference type="EMBL" id="RPB06778.1"/>
    </source>
</evidence>
<proteinExistence type="predicted"/>
<sequence>MMWACFAGELKGTCNGVMVEEGGWVNAEAYIRTIDFYLLDFLAELREKGLRPIFMQDNAKVHTAEITTQWILFSASTSLLSSGVAF</sequence>
<organism evidence="1 2">
    <name type="scientific">Morchella conica CCBAS932</name>
    <dbReference type="NCBI Taxonomy" id="1392247"/>
    <lineage>
        <taxon>Eukaryota</taxon>
        <taxon>Fungi</taxon>
        <taxon>Dikarya</taxon>
        <taxon>Ascomycota</taxon>
        <taxon>Pezizomycotina</taxon>
        <taxon>Pezizomycetes</taxon>
        <taxon>Pezizales</taxon>
        <taxon>Morchellaceae</taxon>
        <taxon>Morchella</taxon>
    </lineage>
</organism>
<keyword evidence="2" id="KW-1185">Reference proteome</keyword>
<evidence type="ECO:0000313" key="2">
    <source>
        <dbReference type="Proteomes" id="UP000277580"/>
    </source>
</evidence>
<dbReference type="Proteomes" id="UP000277580">
    <property type="component" value="Unassembled WGS sequence"/>
</dbReference>
<evidence type="ECO:0008006" key="3">
    <source>
        <dbReference type="Google" id="ProtNLM"/>
    </source>
</evidence>
<dbReference type="OrthoDB" id="5415741at2759"/>
<dbReference type="InParanoid" id="A0A3N4KBD8"/>
<accession>A0A3N4KBD8</accession>
<dbReference type="Gene3D" id="3.30.420.10">
    <property type="entry name" value="Ribonuclease H-like superfamily/Ribonuclease H"/>
    <property type="match status" value="1"/>
</dbReference>
<reference evidence="1 2" key="1">
    <citation type="journal article" date="2018" name="Nat. Ecol. Evol.">
        <title>Pezizomycetes genomes reveal the molecular basis of ectomycorrhizal truffle lifestyle.</title>
        <authorList>
            <person name="Murat C."/>
            <person name="Payen T."/>
            <person name="Noel B."/>
            <person name="Kuo A."/>
            <person name="Morin E."/>
            <person name="Chen J."/>
            <person name="Kohler A."/>
            <person name="Krizsan K."/>
            <person name="Balestrini R."/>
            <person name="Da Silva C."/>
            <person name="Montanini B."/>
            <person name="Hainaut M."/>
            <person name="Levati E."/>
            <person name="Barry K.W."/>
            <person name="Belfiori B."/>
            <person name="Cichocki N."/>
            <person name="Clum A."/>
            <person name="Dockter R.B."/>
            <person name="Fauchery L."/>
            <person name="Guy J."/>
            <person name="Iotti M."/>
            <person name="Le Tacon F."/>
            <person name="Lindquist E.A."/>
            <person name="Lipzen A."/>
            <person name="Malagnac F."/>
            <person name="Mello A."/>
            <person name="Molinier V."/>
            <person name="Miyauchi S."/>
            <person name="Poulain J."/>
            <person name="Riccioni C."/>
            <person name="Rubini A."/>
            <person name="Sitrit Y."/>
            <person name="Splivallo R."/>
            <person name="Traeger S."/>
            <person name="Wang M."/>
            <person name="Zifcakova L."/>
            <person name="Wipf D."/>
            <person name="Zambonelli A."/>
            <person name="Paolocci F."/>
            <person name="Nowrousian M."/>
            <person name="Ottonello S."/>
            <person name="Baldrian P."/>
            <person name="Spatafora J.W."/>
            <person name="Henrissat B."/>
            <person name="Nagy L.G."/>
            <person name="Aury J.M."/>
            <person name="Wincker P."/>
            <person name="Grigoriev I.V."/>
            <person name="Bonfante P."/>
            <person name="Martin F.M."/>
        </authorList>
    </citation>
    <scope>NUCLEOTIDE SEQUENCE [LARGE SCALE GENOMIC DNA]</scope>
    <source>
        <strain evidence="1 2">CCBAS932</strain>
    </source>
</reference>
<dbReference type="GO" id="GO:0003676">
    <property type="term" value="F:nucleic acid binding"/>
    <property type="evidence" value="ECO:0007669"/>
    <property type="project" value="InterPro"/>
</dbReference>
<gene>
    <name evidence="1" type="ORF">P167DRAFT_580062</name>
</gene>
<protein>
    <recommendedName>
        <fullName evidence="3">Tc1-like transposase DDE domain-containing protein</fullName>
    </recommendedName>
</protein>